<evidence type="ECO:0000256" key="1">
    <source>
        <dbReference type="ARBA" id="ARBA00022475"/>
    </source>
</evidence>
<dbReference type="Pfam" id="PF06835">
    <property type="entry name" value="LptC"/>
    <property type="match status" value="2"/>
</dbReference>
<keyword evidence="6" id="KW-0732">Signal</keyword>
<dbReference type="GO" id="GO:0017089">
    <property type="term" value="F:glycolipid transfer activity"/>
    <property type="evidence" value="ECO:0007669"/>
    <property type="project" value="TreeGrafter"/>
</dbReference>
<dbReference type="PANTHER" id="PTHR37481:SF1">
    <property type="entry name" value="LIPOPOLYSACCHARIDE EXPORT SYSTEM PROTEIN LPTC"/>
    <property type="match status" value="1"/>
</dbReference>
<dbReference type="EMBL" id="JACJPW010000043">
    <property type="protein sequence ID" value="MBD2182835.1"/>
    <property type="molecule type" value="Genomic_DNA"/>
</dbReference>
<dbReference type="GO" id="GO:0030288">
    <property type="term" value="C:outer membrane-bounded periplasmic space"/>
    <property type="evidence" value="ECO:0007669"/>
    <property type="project" value="TreeGrafter"/>
</dbReference>
<dbReference type="PROSITE" id="PS51257">
    <property type="entry name" value="PROKAR_LIPOPROTEIN"/>
    <property type="match status" value="1"/>
</dbReference>
<proteinExistence type="predicted"/>
<dbReference type="InterPro" id="IPR026265">
    <property type="entry name" value="LptC"/>
</dbReference>
<organism evidence="7 8">
    <name type="scientific">Aerosakkonema funiforme FACHB-1375</name>
    <dbReference type="NCBI Taxonomy" id="2949571"/>
    <lineage>
        <taxon>Bacteria</taxon>
        <taxon>Bacillati</taxon>
        <taxon>Cyanobacteriota</taxon>
        <taxon>Cyanophyceae</taxon>
        <taxon>Oscillatoriophycideae</taxon>
        <taxon>Aerosakkonematales</taxon>
        <taxon>Aerosakkonemataceae</taxon>
        <taxon>Aerosakkonema</taxon>
    </lineage>
</organism>
<feature type="signal peptide" evidence="6">
    <location>
        <begin position="1"/>
        <end position="28"/>
    </location>
</feature>
<comment type="caution">
    <text evidence="7">The sequence shown here is derived from an EMBL/GenBank/DDBJ whole genome shotgun (WGS) entry which is preliminary data.</text>
</comment>
<gene>
    <name evidence="7" type="primary">lptC</name>
    <name evidence="7" type="ORF">H6G03_17485</name>
</gene>
<accession>A0A926VFR3</accession>
<dbReference type="RefSeq" id="WP_190465947.1">
    <property type="nucleotide sequence ID" value="NZ_JACJPW010000043.1"/>
</dbReference>
<keyword evidence="2" id="KW-0997">Cell inner membrane</keyword>
<keyword evidence="8" id="KW-1185">Reference proteome</keyword>
<evidence type="ECO:0000256" key="2">
    <source>
        <dbReference type="ARBA" id="ARBA00022519"/>
    </source>
</evidence>
<dbReference type="GO" id="GO:0005886">
    <property type="term" value="C:plasma membrane"/>
    <property type="evidence" value="ECO:0007669"/>
    <property type="project" value="InterPro"/>
</dbReference>
<protein>
    <submittedName>
        <fullName evidence="7">LPS export ABC transporter periplasmic protein LptC</fullName>
    </submittedName>
</protein>
<name>A0A926VFR3_9CYAN</name>
<keyword evidence="3" id="KW-0812">Transmembrane</keyword>
<keyword evidence="4" id="KW-1133">Transmembrane helix</keyword>
<dbReference type="AlphaFoldDB" id="A0A926VFR3"/>
<keyword evidence="1" id="KW-1003">Cell membrane</keyword>
<evidence type="ECO:0000313" key="8">
    <source>
        <dbReference type="Proteomes" id="UP000641646"/>
    </source>
</evidence>
<feature type="chain" id="PRO_5036724396" evidence="6">
    <location>
        <begin position="29"/>
        <end position="390"/>
    </location>
</feature>
<dbReference type="InterPro" id="IPR052363">
    <property type="entry name" value="LPS_export_LptC"/>
</dbReference>
<dbReference type="InterPro" id="IPR010664">
    <property type="entry name" value="LipoPS_assembly_LptC-rel"/>
</dbReference>
<keyword evidence="5" id="KW-0472">Membrane</keyword>
<reference evidence="7" key="2">
    <citation type="submission" date="2020-08" db="EMBL/GenBank/DDBJ databases">
        <authorList>
            <person name="Chen M."/>
            <person name="Teng W."/>
            <person name="Zhao L."/>
            <person name="Hu C."/>
            <person name="Zhou Y."/>
            <person name="Han B."/>
            <person name="Song L."/>
            <person name="Shu W."/>
        </authorList>
    </citation>
    <scope>NUCLEOTIDE SEQUENCE</scope>
    <source>
        <strain evidence="7">FACHB-1375</strain>
    </source>
</reference>
<evidence type="ECO:0000313" key="7">
    <source>
        <dbReference type="EMBL" id="MBD2182835.1"/>
    </source>
</evidence>
<evidence type="ECO:0000256" key="3">
    <source>
        <dbReference type="ARBA" id="ARBA00022692"/>
    </source>
</evidence>
<evidence type="ECO:0000256" key="5">
    <source>
        <dbReference type="ARBA" id="ARBA00023136"/>
    </source>
</evidence>
<dbReference type="NCBIfam" id="TIGR04409">
    <property type="entry name" value="LptC_YrbK"/>
    <property type="match status" value="1"/>
</dbReference>
<dbReference type="GO" id="GO:0015221">
    <property type="term" value="F:lipopolysaccharide transmembrane transporter activity"/>
    <property type="evidence" value="ECO:0007669"/>
    <property type="project" value="InterPro"/>
</dbReference>
<sequence>MNKNNRGKIVPLKLVFLLPLLLSIVACRSDGRTAKKLAQDSQLAQESAAGKNVEGGFTFNEVTLDRADEKGSPVWKIKAKQAVYSNNNKIAQIQSPIGDLFQDGKLLYQVTGQQGEVHQDGKKIFLKGQIVATDIQNGVVLRGNEMEWRPQEDLLIVRNQLTGTHKQVDASAREARAFSREKRIELIGNVVAFAKEQSLQMRTEHLTWEMQNEKMYSNRPVQFYRYIGTTIADRGFGDRGDVDLKNKIATLKKNGQLALLDPPLDIASNFLIWNVTGKTVTSEEPVRISHRVQQVTLTGDRGRVDLEPKIAYLSGKVFGVGKRPPSQMRTDKLTWYLPTETFEAVGNVYYRQTDPPLSLTGPKAVGQLKNQTIVLSGGNSGGRVVTEIVP</sequence>
<evidence type="ECO:0000256" key="4">
    <source>
        <dbReference type="ARBA" id="ARBA00022989"/>
    </source>
</evidence>
<evidence type="ECO:0000256" key="6">
    <source>
        <dbReference type="SAM" id="SignalP"/>
    </source>
</evidence>
<dbReference type="Gene3D" id="2.60.450.10">
    <property type="entry name" value="Lipopolysaccharide (LPS) transport protein A like domain"/>
    <property type="match status" value="2"/>
</dbReference>
<dbReference type="PANTHER" id="PTHR37481">
    <property type="entry name" value="LIPOPOLYSACCHARIDE EXPORT SYSTEM PROTEIN LPTC"/>
    <property type="match status" value="1"/>
</dbReference>
<dbReference type="Proteomes" id="UP000641646">
    <property type="component" value="Unassembled WGS sequence"/>
</dbReference>
<reference evidence="7" key="1">
    <citation type="journal article" date="2015" name="ISME J.">
        <title>Draft Genome Sequence of Streptomyces incarnatus NRRL8089, which Produces the Nucleoside Antibiotic Sinefungin.</title>
        <authorList>
            <person name="Oshima K."/>
            <person name="Hattori M."/>
            <person name="Shimizu H."/>
            <person name="Fukuda K."/>
            <person name="Nemoto M."/>
            <person name="Inagaki K."/>
            <person name="Tamura T."/>
        </authorList>
    </citation>
    <scope>NUCLEOTIDE SEQUENCE</scope>
    <source>
        <strain evidence="7">FACHB-1375</strain>
    </source>
</reference>